<dbReference type="SMART" id="SM00886">
    <property type="entry name" value="Dabb"/>
    <property type="match status" value="1"/>
</dbReference>
<dbReference type="InterPro" id="IPR006311">
    <property type="entry name" value="TAT_signal"/>
</dbReference>
<feature type="signal peptide" evidence="1">
    <location>
        <begin position="1"/>
        <end position="24"/>
    </location>
</feature>
<sequence>MNKSNRRKFLSTAAALTAGTAANAMTITPKSEKYGIAHQVYFWLKRIGSEEDRQELIKGIKTLKSIETVREMHIGIVASTEKRSVIDTSWSVSELLYFDNVGGQAVYQTHPIHLEFAKNYGHLWEKVVVYDSALI</sequence>
<name>A0A1G9V930_9SPHI</name>
<dbReference type="SUPFAM" id="SSF54909">
    <property type="entry name" value="Dimeric alpha+beta barrel"/>
    <property type="match status" value="1"/>
</dbReference>
<protein>
    <submittedName>
        <fullName evidence="3">Stress responsive A/B Barrel Domain</fullName>
    </submittedName>
</protein>
<dbReference type="Gene3D" id="3.30.70.100">
    <property type="match status" value="1"/>
</dbReference>
<accession>A0A1G9V930</accession>
<dbReference type="Pfam" id="PF07876">
    <property type="entry name" value="Dabb"/>
    <property type="match status" value="1"/>
</dbReference>
<evidence type="ECO:0000259" key="2">
    <source>
        <dbReference type="PROSITE" id="PS51502"/>
    </source>
</evidence>
<keyword evidence="4" id="KW-1185">Reference proteome</keyword>
<keyword evidence="1" id="KW-0732">Signal</keyword>
<dbReference type="EMBL" id="FNHH01000019">
    <property type="protein sequence ID" value="SDM68651.1"/>
    <property type="molecule type" value="Genomic_DNA"/>
</dbReference>
<evidence type="ECO:0000256" key="1">
    <source>
        <dbReference type="SAM" id="SignalP"/>
    </source>
</evidence>
<dbReference type="InterPro" id="IPR011008">
    <property type="entry name" value="Dimeric_a/b-barrel"/>
</dbReference>
<dbReference type="STRING" id="990371.SAMN05421813_11976"/>
<reference evidence="4" key="1">
    <citation type="submission" date="2016-10" db="EMBL/GenBank/DDBJ databases">
        <authorList>
            <person name="Varghese N."/>
            <person name="Submissions S."/>
        </authorList>
    </citation>
    <scope>NUCLEOTIDE SEQUENCE [LARGE SCALE GENOMIC DNA]</scope>
    <source>
        <strain evidence="4">DSM 24536</strain>
    </source>
</reference>
<organism evidence="3 4">
    <name type="scientific">Daejeonella rubra</name>
    <dbReference type="NCBI Taxonomy" id="990371"/>
    <lineage>
        <taxon>Bacteria</taxon>
        <taxon>Pseudomonadati</taxon>
        <taxon>Bacteroidota</taxon>
        <taxon>Sphingobacteriia</taxon>
        <taxon>Sphingobacteriales</taxon>
        <taxon>Sphingobacteriaceae</taxon>
        <taxon>Daejeonella</taxon>
    </lineage>
</organism>
<dbReference type="Proteomes" id="UP000199226">
    <property type="component" value="Unassembled WGS sequence"/>
</dbReference>
<evidence type="ECO:0000313" key="4">
    <source>
        <dbReference type="Proteomes" id="UP000199226"/>
    </source>
</evidence>
<proteinExistence type="predicted"/>
<dbReference type="OrthoDB" id="7189263at2"/>
<dbReference type="RefSeq" id="WP_090705544.1">
    <property type="nucleotide sequence ID" value="NZ_FNHH01000019.1"/>
</dbReference>
<dbReference type="InterPro" id="IPR013097">
    <property type="entry name" value="Dabb"/>
</dbReference>
<feature type="domain" description="Stress-response A/B barrel" evidence="2">
    <location>
        <begin position="36"/>
        <end position="132"/>
    </location>
</feature>
<dbReference type="PROSITE" id="PS51502">
    <property type="entry name" value="S_R_A_B_BARREL"/>
    <property type="match status" value="1"/>
</dbReference>
<gene>
    <name evidence="3" type="ORF">SAMN05421813_11976</name>
</gene>
<evidence type="ECO:0000313" key="3">
    <source>
        <dbReference type="EMBL" id="SDM68651.1"/>
    </source>
</evidence>
<dbReference type="AlphaFoldDB" id="A0A1G9V930"/>
<dbReference type="PROSITE" id="PS51318">
    <property type="entry name" value="TAT"/>
    <property type="match status" value="1"/>
</dbReference>
<feature type="chain" id="PRO_5011627014" evidence="1">
    <location>
        <begin position="25"/>
        <end position="135"/>
    </location>
</feature>